<dbReference type="RefSeq" id="WP_338501087.1">
    <property type="nucleotide sequence ID" value="NZ_CP145607.1"/>
</dbReference>
<reference evidence="2 3" key="1">
    <citation type="submission" date="2024-02" db="EMBL/GenBank/DDBJ databases">
        <title>Full genome sequence of Sphingomonas kaistensis.</title>
        <authorList>
            <person name="Poletto B.L."/>
            <person name="Silva G."/>
            <person name="Galante D."/>
            <person name="Campos K.R."/>
            <person name="Santos M.B.N."/>
            <person name="Sacchi C.T."/>
        </authorList>
    </citation>
    <scope>NUCLEOTIDE SEQUENCE [LARGE SCALE GENOMIC DNA]</scope>
    <source>
        <strain evidence="2 3">MA4R</strain>
    </source>
</reference>
<organism evidence="2 3">
    <name type="scientific">Sphingomonas kaistensis</name>
    <dbReference type="NCBI Taxonomy" id="298708"/>
    <lineage>
        <taxon>Bacteria</taxon>
        <taxon>Pseudomonadati</taxon>
        <taxon>Pseudomonadota</taxon>
        <taxon>Alphaproteobacteria</taxon>
        <taxon>Sphingomonadales</taxon>
        <taxon>Sphingomonadaceae</taxon>
        <taxon>Sphingomonas</taxon>
    </lineage>
</organism>
<protein>
    <submittedName>
        <fullName evidence="2">Uncharacterized protein</fullName>
    </submittedName>
</protein>
<keyword evidence="3" id="KW-1185">Reference proteome</keyword>
<keyword evidence="1" id="KW-0812">Transmembrane</keyword>
<keyword evidence="1" id="KW-1133">Transmembrane helix</keyword>
<gene>
    <name evidence="2" type="ORF">V6R86_00295</name>
</gene>
<feature type="transmembrane region" description="Helical" evidence="1">
    <location>
        <begin position="88"/>
        <end position="109"/>
    </location>
</feature>
<dbReference type="EMBL" id="CP145607">
    <property type="protein sequence ID" value="WWM69180.1"/>
    <property type="molecule type" value="Genomic_DNA"/>
</dbReference>
<name>A0ABZ2G007_9SPHN</name>
<evidence type="ECO:0000313" key="2">
    <source>
        <dbReference type="EMBL" id="WWM69180.1"/>
    </source>
</evidence>
<evidence type="ECO:0000313" key="3">
    <source>
        <dbReference type="Proteomes" id="UP001382935"/>
    </source>
</evidence>
<feature type="transmembrane region" description="Helical" evidence="1">
    <location>
        <begin position="52"/>
        <end position="68"/>
    </location>
</feature>
<proteinExistence type="predicted"/>
<feature type="transmembrane region" description="Helical" evidence="1">
    <location>
        <begin position="20"/>
        <end position="40"/>
    </location>
</feature>
<evidence type="ECO:0000256" key="1">
    <source>
        <dbReference type="SAM" id="Phobius"/>
    </source>
</evidence>
<dbReference type="Proteomes" id="UP001382935">
    <property type="component" value="Chromosome"/>
</dbReference>
<keyword evidence="1" id="KW-0472">Membrane</keyword>
<accession>A0ABZ2G007</accession>
<sequence length="113" mass="12418">MMAGYRSDPGAFATPAERRFAFAAVAIALLTAFLALLDAGVFPSLSAWQDKFTTVGPLLWIFAGIMWLRAGQPQPDDRLRPRAARRWAIGYTILGFVITPLPLVSDLLLEIAR</sequence>